<proteinExistence type="inferred from homology"/>
<dbReference type="RefSeq" id="WP_350720701.1">
    <property type="nucleotide sequence ID" value="NZ_JBEPCO010000021.1"/>
</dbReference>
<evidence type="ECO:0000313" key="6">
    <source>
        <dbReference type="Proteomes" id="UP001490330"/>
    </source>
</evidence>
<evidence type="ECO:0000256" key="1">
    <source>
        <dbReference type="ARBA" id="ARBA00007905"/>
    </source>
</evidence>
<evidence type="ECO:0000256" key="3">
    <source>
        <dbReference type="ARBA" id="ARBA00023002"/>
    </source>
</evidence>
<evidence type="ECO:0000259" key="4">
    <source>
        <dbReference type="Pfam" id="PF00248"/>
    </source>
</evidence>
<gene>
    <name evidence="5" type="ORF">ABT322_24520</name>
</gene>
<dbReference type="SUPFAM" id="SSF51430">
    <property type="entry name" value="NAD(P)-linked oxidoreductase"/>
    <property type="match status" value="1"/>
</dbReference>
<protein>
    <submittedName>
        <fullName evidence="5">Aldo/keto reductase</fullName>
    </submittedName>
</protein>
<dbReference type="InterPro" id="IPR020471">
    <property type="entry name" value="AKR"/>
</dbReference>
<dbReference type="EMBL" id="JBEPCV010000025">
    <property type="protein sequence ID" value="MER6906840.1"/>
    <property type="molecule type" value="Genomic_DNA"/>
</dbReference>
<dbReference type="PANTHER" id="PTHR43827:SF3">
    <property type="entry name" value="NADP-DEPENDENT OXIDOREDUCTASE DOMAIN-CONTAINING PROTEIN"/>
    <property type="match status" value="1"/>
</dbReference>
<accession>A0ABV1VK08</accession>
<comment type="caution">
    <text evidence="5">The sequence shown here is derived from an EMBL/GenBank/DDBJ whole genome shotgun (WGS) entry which is preliminary data.</text>
</comment>
<keyword evidence="2" id="KW-0521">NADP</keyword>
<dbReference type="InterPro" id="IPR023210">
    <property type="entry name" value="NADP_OxRdtase_dom"/>
</dbReference>
<dbReference type="PANTHER" id="PTHR43827">
    <property type="entry name" value="2,5-DIKETO-D-GLUCONIC ACID REDUCTASE"/>
    <property type="match status" value="1"/>
</dbReference>
<feature type="domain" description="NADP-dependent oxidoreductase" evidence="4">
    <location>
        <begin position="25"/>
        <end position="85"/>
    </location>
</feature>
<reference evidence="5 6" key="1">
    <citation type="submission" date="2024-06" db="EMBL/GenBank/DDBJ databases">
        <title>The Natural Products Discovery Center: Release of the First 8490 Sequenced Strains for Exploring Actinobacteria Biosynthetic Diversity.</title>
        <authorList>
            <person name="Kalkreuter E."/>
            <person name="Kautsar S.A."/>
            <person name="Yang D."/>
            <person name="Bader C.D."/>
            <person name="Teijaro C.N."/>
            <person name="Fluegel L."/>
            <person name="Davis C.M."/>
            <person name="Simpson J.R."/>
            <person name="Lauterbach L."/>
            <person name="Steele A.D."/>
            <person name="Gui C."/>
            <person name="Meng S."/>
            <person name="Li G."/>
            <person name="Viehrig K."/>
            <person name="Ye F."/>
            <person name="Su P."/>
            <person name="Kiefer A.F."/>
            <person name="Nichols A."/>
            <person name="Cepeda A.J."/>
            <person name="Yan W."/>
            <person name="Fan B."/>
            <person name="Jiang Y."/>
            <person name="Adhikari A."/>
            <person name="Zheng C.-J."/>
            <person name="Schuster L."/>
            <person name="Cowan T.M."/>
            <person name="Smanski M.J."/>
            <person name="Chevrette M.G."/>
            <person name="De Carvalho L.P.S."/>
            <person name="Shen B."/>
        </authorList>
    </citation>
    <scope>NUCLEOTIDE SEQUENCE [LARGE SCALE GENOMIC DNA]</scope>
    <source>
        <strain evidence="5 6">NPDC000632</strain>
    </source>
</reference>
<organism evidence="5 6">
    <name type="scientific">Streptomyces flaveolus</name>
    <dbReference type="NCBI Taxonomy" id="67297"/>
    <lineage>
        <taxon>Bacteria</taxon>
        <taxon>Bacillati</taxon>
        <taxon>Actinomycetota</taxon>
        <taxon>Actinomycetes</taxon>
        <taxon>Kitasatosporales</taxon>
        <taxon>Streptomycetaceae</taxon>
        <taxon>Streptomyces</taxon>
    </lineage>
</organism>
<dbReference type="Gene3D" id="3.20.20.100">
    <property type="entry name" value="NADP-dependent oxidoreductase domain"/>
    <property type="match status" value="1"/>
</dbReference>
<evidence type="ECO:0000256" key="2">
    <source>
        <dbReference type="ARBA" id="ARBA00022857"/>
    </source>
</evidence>
<dbReference type="Proteomes" id="UP001490330">
    <property type="component" value="Unassembled WGS sequence"/>
</dbReference>
<keyword evidence="6" id="KW-1185">Reference proteome</keyword>
<dbReference type="Pfam" id="PF00248">
    <property type="entry name" value="Aldo_ket_red"/>
    <property type="match status" value="1"/>
</dbReference>
<comment type="similarity">
    <text evidence="1">Belongs to the aldo/keto reductase family.</text>
</comment>
<dbReference type="InterPro" id="IPR036812">
    <property type="entry name" value="NAD(P)_OxRdtase_dom_sf"/>
</dbReference>
<evidence type="ECO:0000313" key="5">
    <source>
        <dbReference type="EMBL" id="MER6906840.1"/>
    </source>
</evidence>
<name>A0ABV1VK08_9ACTN</name>
<keyword evidence="3" id="KW-0560">Oxidoreductase</keyword>
<sequence>MREHGVQYESWGPLSRGGQGFFDNSVLTDTARTHDKSVAQIALRWLVQQEIVVIPESVRPERMAENLDVFDFQLTDDDMAKIAGLDTGRSQIFDHHDPAGVKWLGGVRFDT</sequence>